<sequence>MRNAALTLGLIGGVIAMIVGFFNFGYTELLARQDELGDFANEVLRQPDNTGLLRMASFVGPLLAIAGGAMARIRALWGGVLMLLAGGLIYYAFGFGVFTMFPIGFTLVGGILAIAAGRPDEPKAHF</sequence>
<proteinExistence type="predicted"/>
<dbReference type="EMBL" id="JAHUZE010000002">
    <property type="protein sequence ID" value="MBV7378867.1"/>
    <property type="molecule type" value="Genomic_DNA"/>
</dbReference>
<keyword evidence="1" id="KW-0472">Membrane</keyword>
<feature type="transmembrane region" description="Helical" evidence="1">
    <location>
        <begin position="99"/>
        <end position="117"/>
    </location>
</feature>
<evidence type="ECO:0000313" key="3">
    <source>
        <dbReference type="Proteomes" id="UP000756530"/>
    </source>
</evidence>
<keyword evidence="1" id="KW-1133">Transmembrane helix</keyword>
<feature type="transmembrane region" description="Helical" evidence="1">
    <location>
        <begin position="76"/>
        <end position="93"/>
    </location>
</feature>
<dbReference type="RefSeq" id="WP_218392040.1">
    <property type="nucleotide sequence ID" value="NZ_JAHUZE010000002.1"/>
</dbReference>
<evidence type="ECO:0000256" key="1">
    <source>
        <dbReference type="SAM" id="Phobius"/>
    </source>
</evidence>
<keyword evidence="3" id="KW-1185">Reference proteome</keyword>
<gene>
    <name evidence="2" type="ORF">KJP28_07995</name>
</gene>
<name>A0ABS6T0W6_9RHOB</name>
<protein>
    <recommendedName>
        <fullName evidence="4">DUF1772 domain-containing protein</fullName>
    </recommendedName>
</protein>
<dbReference type="Proteomes" id="UP000756530">
    <property type="component" value="Unassembled WGS sequence"/>
</dbReference>
<comment type="caution">
    <text evidence="2">The sequence shown here is derived from an EMBL/GenBank/DDBJ whole genome shotgun (WGS) entry which is preliminary data.</text>
</comment>
<organism evidence="2 3">
    <name type="scientific">Maritimibacter dapengensis</name>
    <dbReference type="NCBI Taxonomy" id="2836868"/>
    <lineage>
        <taxon>Bacteria</taxon>
        <taxon>Pseudomonadati</taxon>
        <taxon>Pseudomonadota</taxon>
        <taxon>Alphaproteobacteria</taxon>
        <taxon>Rhodobacterales</taxon>
        <taxon>Roseobacteraceae</taxon>
        <taxon>Maritimibacter</taxon>
    </lineage>
</organism>
<accession>A0ABS6T0W6</accession>
<evidence type="ECO:0000313" key="2">
    <source>
        <dbReference type="EMBL" id="MBV7378867.1"/>
    </source>
</evidence>
<reference evidence="2 3" key="1">
    <citation type="submission" date="2021-05" db="EMBL/GenBank/DDBJ databases">
        <title>Culturable bacteria isolated from Daya Bay.</title>
        <authorList>
            <person name="Zheng W."/>
            <person name="Yu S."/>
            <person name="Huang Y."/>
        </authorList>
    </citation>
    <scope>NUCLEOTIDE SEQUENCE [LARGE SCALE GENOMIC DNA]</scope>
    <source>
        <strain evidence="2 3">DP4N28-5</strain>
    </source>
</reference>
<keyword evidence="1" id="KW-0812">Transmembrane</keyword>
<evidence type="ECO:0008006" key="4">
    <source>
        <dbReference type="Google" id="ProtNLM"/>
    </source>
</evidence>